<organism evidence="2">
    <name type="scientific">uncultured Thermomicrobiales bacterium</name>
    <dbReference type="NCBI Taxonomy" id="1645740"/>
    <lineage>
        <taxon>Bacteria</taxon>
        <taxon>Pseudomonadati</taxon>
        <taxon>Thermomicrobiota</taxon>
        <taxon>Thermomicrobia</taxon>
        <taxon>Thermomicrobiales</taxon>
        <taxon>environmental samples</taxon>
    </lineage>
</organism>
<keyword evidence="2" id="KW-0560">Oxidoreductase</keyword>
<proteinExistence type="predicted"/>
<accession>A0A6J4VFA6</accession>
<feature type="compositionally biased region" description="Basic residues" evidence="1">
    <location>
        <begin position="147"/>
        <end position="164"/>
    </location>
</feature>
<feature type="compositionally biased region" description="Basic residues" evidence="1">
    <location>
        <begin position="249"/>
        <end position="260"/>
    </location>
</feature>
<feature type="compositionally biased region" description="Basic residues" evidence="1">
    <location>
        <begin position="12"/>
        <end position="26"/>
    </location>
</feature>
<feature type="non-terminal residue" evidence="2">
    <location>
        <position position="260"/>
    </location>
</feature>
<dbReference type="EMBL" id="CADCWG010000312">
    <property type="protein sequence ID" value="CAA9577526.1"/>
    <property type="molecule type" value="Genomic_DNA"/>
</dbReference>
<dbReference type="AlphaFoldDB" id="A0A6J4VFA6"/>
<reference evidence="2" key="1">
    <citation type="submission" date="2020-02" db="EMBL/GenBank/DDBJ databases">
        <authorList>
            <person name="Meier V. D."/>
        </authorList>
    </citation>
    <scope>NUCLEOTIDE SEQUENCE</scope>
    <source>
        <strain evidence="2">AVDCRST_MAG49</strain>
    </source>
</reference>
<feature type="compositionally biased region" description="Low complexity" evidence="1">
    <location>
        <begin position="136"/>
        <end position="146"/>
    </location>
</feature>
<evidence type="ECO:0000256" key="1">
    <source>
        <dbReference type="SAM" id="MobiDB-lite"/>
    </source>
</evidence>
<feature type="compositionally biased region" description="Low complexity" evidence="1">
    <location>
        <begin position="94"/>
        <end position="103"/>
    </location>
</feature>
<protein>
    <submittedName>
        <fullName evidence="2">NADH-ubiquinone oxidoreductase chain J</fullName>
        <ecNumber evidence="2">1.6.5.3</ecNumber>
    </submittedName>
</protein>
<feature type="compositionally biased region" description="Basic residues" evidence="1">
    <location>
        <begin position="105"/>
        <end position="119"/>
    </location>
</feature>
<keyword evidence="2" id="KW-0830">Ubiquinone</keyword>
<name>A0A6J4VFA6_9BACT</name>
<feature type="compositionally biased region" description="Low complexity" evidence="1">
    <location>
        <begin position="167"/>
        <end position="177"/>
    </location>
</feature>
<feature type="compositionally biased region" description="Basic residues" evidence="1">
    <location>
        <begin position="78"/>
        <end position="93"/>
    </location>
</feature>
<dbReference type="GO" id="GO:0016491">
    <property type="term" value="F:oxidoreductase activity"/>
    <property type="evidence" value="ECO:0007669"/>
    <property type="project" value="UniProtKB-KW"/>
</dbReference>
<sequence length="260" mass="29265">ALGRPDLLPDRRRLRPLRGGRGRRPQPRPLRDLPRPLLRQHRGDVRDDGGRVPRGRAGDRLHRRHPGAGALRADARQPRRPARVPRRPSRPALRRAAAGGDPPARGRRGDRHPQRQWRAGHRDAGQHRGGRRQHPGPRSGALQRLPARLRGRLAGPARRRRRRDRAGAAGAARGAPQRRPPRLHLAQPPPRRRRGPAGRTSRRGDPDPHPPLDLADPGERRGGDGQRPRGLRRPDADRRRAGPGDDARRRRLRPHGRQAI</sequence>
<feature type="non-terminal residue" evidence="2">
    <location>
        <position position="1"/>
    </location>
</feature>
<evidence type="ECO:0000313" key="2">
    <source>
        <dbReference type="EMBL" id="CAA9577526.1"/>
    </source>
</evidence>
<feature type="region of interest" description="Disordered" evidence="1">
    <location>
        <begin position="1"/>
        <end position="260"/>
    </location>
</feature>
<gene>
    <name evidence="2" type="ORF">AVDCRST_MAG49-4329</name>
</gene>
<feature type="compositionally biased region" description="Basic and acidic residues" evidence="1">
    <location>
        <begin position="41"/>
        <end position="60"/>
    </location>
</feature>
<dbReference type="EC" id="1.6.5.3" evidence="2"/>
<feature type="compositionally biased region" description="Basic and acidic residues" evidence="1">
    <location>
        <begin position="217"/>
        <end position="248"/>
    </location>
</feature>